<dbReference type="SUPFAM" id="SSF47336">
    <property type="entry name" value="ACP-like"/>
    <property type="match status" value="1"/>
</dbReference>
<reference evidence="2 3" key="1">
    <citation type="journal article" date="2016" name="BMC Genomics">
        <title>Combined genomic and structural analyses of a cultured magnetotactic bacterium reveals its niche adaptation to a dynamic environment.</title>
        <authorList>
            <person name="Araujo A.C."/>
            <person name="Morillo V."/>
            <person name="Cypriano J."/>
            <person name="Teixeira L.C."/>
            <person name="Leao P."/>
            <person name="Lyra S."/>
            <person name="Almeida L.G."/>
            <person name="Bazylinski D.A."/>
            <person name="Vasconcellos A.T."/>
            <person name="Abreu F."/>
            <person name="Lins U."/>
        </authorList>
    </citation>
    <scope>NUCLEOTIDE SEQUENCE [LARGE SCALE GENOMIC DNA]</scope>
    <source>
        <strain evidence="2 3">IT-1</strain>
    </source>
</reference>
<proteinExistence type="predicted"/>
<evidence type="ECO:0000313" key="2">
    <source>
        <dbReference type="EMBL" id="OSM02508.1"/>
    </source>
</evidence>
<dbReference type="Gene3D" id="1.10.1200.10">
    <property type="entry name" value="ACP-like"/>
    <property type="match status" value="1"/>
</dbReference>
<dbReference type="AlphaFoldDB" id="A0A1Y2K382"/>
<gene>
    <name evidence="2" type="ORF">MAIT1_02658</name>
</gene>
<dbReference type="OrthoDB" id="5326335at2"/>
<accession>A0A1Y2K382</accession>
<dbReference type="STRING" id="1434232.MAIT1_02658"/>
<dbReference type="Proteomes" id="UP000194003">
    <property type="component" value="Unassembled WGS sequence"/>
</dbReference>
<evidence type="ECO:0000313" key="3">
    <source>
        <dbReference type="Proteomes" id="UP000194003"/>
    </source>
</evidence>
<organism evidence="2 3">
    <name type="scientific">Magnetofaba australis IT-1</name>
    <dbReference type="NCBI Taxonomy" id="1434232"/>
    <lineage>
        <taxon>Bacteria</taxon>
        <taxon>Pseudomonadati</taxon>
        <taxon>Pseudomonadota</taxon>
        <taxon>Magnetococcia</taxon>
        <taxon>Magnetococcales</taxon>
        <taxon>Magnetococcaceae</taxon>
        <taxon>Magnetofaba</taxon>
    </lineage>
</organism>
<feature type="domain" description="Carrier" evidence="1">
    <location>
        <begin position="1"/>
        <end position="75"/>
    </location>
</feature>
<dbReference type="PROSITE" id="PS50075">
    <property type="entry name" value="CARRIER"/>
    <property type="match status" value="1"/>
</dbReference>
<dbReference type="RefSeq" id="WP_085445362.1">
    <property type="nucleotide sequence ID" value="NZ_LVJN01000020.1"/>
</dbReference>
<dbReference type="EMBL" id="LVJN01000020">
    <property type="protein sequence ID" value="OSM02508.1"/>
    <property type="molecule type" value="Genomic_DNA"/>
</dbReference>
<dbReference type="InterPro" id="IPR009081">
    <property type="entry name" value="PP-bd_ACP"/>
</dbReference>
<keyword evidence="3" id="KW-1185">Reference proteome</keyword>
<protein>
    <submittedName>
        <fullName evidence="2">Putative acyl carrier protein</fullName>
    </submittedName>
</protein>
<dbReference type="InterPro" id="IPR036736">
    <property type="entry name" value="ACP-like_sf"/>
</dbReference>
<evidence type="ECO:0000259" key="1">
    <source>
        <dbReference type="PROSITE" id="PS50075"/>
    </source>
</evidence>
<sequence length="75" mass="8126">MSNKLETLKSILREELGRDDIADDANEADYPEWDSMAYMSVVARVEEAFDVEATAANITAFSSIAGILALINGDA</sequence>
<name>A0A1Y2K382_9PROT</name>
<dbReference type="Pfam" id="PF00550">
    <property type="entry name" value="PP-binding"/>
    <property type="match status" value="1"/>
</dbReference>
<comment type="caution">
    <text evidence="2">The sequence shown here is derived from an EMBL/GenBank/DDBJ whole genome shotgun (WGS) entry which is preliminary data.</text>
</comment>